<evidence type="ECO:0000256" key="1">
    <source>
        <dbReference type="ARBA" id="ARBA00005437"/>
    </source>
</evidence>
<dbReference type="AlphaFoldDB" id="A0AAV6X2S2"/>
<dbReference type="InterPro" id="IPR007612">
    <property type="entry name" value="LOR"/>
</dbReference>
<dbReference type="Gene3D" id="2.40.160.200">
    <property type="entry name" value="LURP1-related"/>
    <property type="match status" value="1"/>
</dbReference>
<sequence length="193" mass="21833">METIVISPDFCNPEHIHLTIFRKFLAVTDGNFVVIDENNNVMFKVIDKLVTIHDRHLLVDAAGVPILTFKKKILSAHKRWLVFRGDSSDNADLIFSAKKSSIIQLKTELDVFLSGNEDENSWDFKVIGSWLKRSCYIYNKDSTLIAQMHKKHTVGSIVLGKDTFGVTVNPQVDCAFIVAIVVILNEINKDKDD</sequence>
<proteinExistence type="inferred from homology"/>
<keyword evidence="3" id="KW-1185">Reference proteome</keyword>
<dbReference type="Proteomes" id="UP000826271">
    <property type="component" value="Unassembled WGS sequence"/>
</dbReference>
<name>A0AAV6X2S2_9LAMI</name>
<comment type="caution">
    <text evidence="2">The sequence shown here is derived from an EMBL/GenBank/DDBJ whole genome shotgun (WGS) entry which is preliminary data.</text>
</comment>
<reference evidence="2" key="1">
    <citation type="submission" date="2019-10" db="EMBL/GenBank/DDBJ databases">
        <authorList>
            <person name="Zhang R."/>
            <person name="Pan Y."/>
            <person name="Wang J."/>
            <person name="Ma R."/>
            <person name="Yu S."/>
        </authorList>
    </citation>
    <scope>NUCLEOTIDE SEQUENCE</scope>
    <source>
        <strain evidence="2">LA-IB0</strain>
        <tissue evidence="2">Leaf</tissue>
    </source>
</reference>
<dbReference type="PANTHER" id="PTHR31087:SF58">
    <property type="entry name" value="OS07G0230700 PROTEIN"/>
    <property type="match status" value="1"/>
</dbReference>
<comment type="similarity">
    <text evidence="1">Belongs to the LOR family.</text>
</comment>
<dbReference type="PANTHER" id="PTHR31087">
    <property type="match status" value="1"/>
</dbReference>
<dbReference type="InterPro" id="IPR025659">
    <property type="entry name" value="Tubby-like_C"/>
</dbReference>
<accession>A0AAV6X2S2</accession>
<dbReference type="Pfam" id="PF04525">
    <property type="entry name" value="LOR"/>
    <property type="match status" value="1"/>
</dbReference>
<dbReference type="EMBL" id="WHWC01000011">
    <property type="protein sequence ID" value="KAG8373495.1"/>
    <property type="molecule type" value="Genomic_DNA"/>
</dbReference>
<gene>
    <name evidence="2" type="ORF">BUALT_Bualt11G0030100</name>
</gene>
<evidence type="ECO:0000313" key="3">
    <source>
        <dbReference type="Proteomes" id="UP000826271"/>
    </source>
</evidence>
<organism evidence="2 3">
    <name type="scientific">Buddleja alternifolia</name>
    <dbReference type="NCBI Taxonomy" id="168488"/>
    <lineage>
        <taxon>Eukaryota</taxon>
        <taxon>Viridiplantae</taxon>
        <taxon>Streptophyta</taxon>
        <taxon>Embryophyta</taxon>
        <taxon>Tracheophyta</taxon>
        <taxon>Spermatophyta</taxon>
        <taxon>Magnoliopsida</taxon>
        <taxon>eudicotyledons</taxon>
        <taxon>Gunneridae</taxon>
        <taxon>Pentapetalae</taxon>
        <taxon>asterids</taxon>
        <taxon>lamiids</taxon>
        <taxon>Lamiales</taxon>
        <taxon>Scrophulariaceae</taxon>
        <taxon>Buddlejeae</taxon>
        <taxon>Buddleja</taxon>
    </lineage>
</organism>
<evidence type="ECO:0000313" key="2">
    <source>
        <dbReference type="EMBL" id="KAG8373495.1"/>
    </source>
</evidence>
<dbReference type="SUPFAM" id="SSF54518">
    <property type="entry name" value="Tubby C-terminal domain-like"/>
    <property type="match status" value="1"/>
</dbReference>
<dbReference type="InterPro" id="IPR038595">
    <property type="entry name" value="LOR_sf"/>
</dbReference>
<protein>
    <submittedName>
        <fullName evidence="2">Uncharacterized protein</fullName>
    </submittedName>
</protein>